<reference evidence="2" key="1">
    <citation type="submission" date="2022-09" db="EMBL/GenBank/DDBJ databases">
        <title>Diverse halophilic archaea isolated from saline environments.</title>
        <authorList>
            <person name="Cui H.-L."/>
        </authorList>
    </citation>
    <scope>NUCLEOTIDE SEQUENCE</scope>
    <source>
        <strain evidence="2">ZS-35-S2</strain>
    </source>
</reference>
<dbReference type="Pfam" id="PF09997">
    <property type="entry name" value="DUF2238"/>
    <property type="match status" value="1"/>
</dbReference>
<keyword evidence="1" id="KW-0812">Transmembrane</keyword>
<dbReference type="GeneID" id="74942356"/>
<sequence length="218" mass="23427">MRLRDRLGLGERTQLRLVAAMEVLLVGMFLVGLQRGNTGILVNTGVAIAVTQLVPVLERDFGVQMDAGLVLWVTSAVFLHALGTVGIPGTGLTSFYRQVWWWDHVTHALSASVVAAAGYATARAYDLHSEDVSLPPRFMFAFILLVTLAFGVFWEVVEFTLAETAGVLGSGTVLTQYGLEDTMLDLVFDTVGAVVVAVWGTAHLSGLAAEMAARFRSA</sequence>
<dbReference type="AlphaFoldDB" id="A0A9E7R5E8"/>
<evidence type="ECO:0000313" key="3">
    <source>
        <dbReference type="Proteomes" id="UP001057580"/>
    </source>
</evidence>
<evidence type="ECO:0000256" key="1">
    <source>
        <dbReference type="SAM" id="Phobius"/>
    </source>
</evidence>
<feature type="transmembrane region" description="Helical" evidence="1">
    <location>
        <begin position="134"/>
        <end position="154"/>
    </location>
</feature>
<keyword evidence="3" id="KW-1185">Reference proteome</keyword>
<evidence type="ECO:0000313" key="2">
    <source>
        <dbReference type="EMBL" id="UWM56225.1"/>
    </source>
</evidence>
<dbReference type="KEGG" id="ssai:N0B31_08000"/>
<accession>A0A9E7R5E8</accession>
<dbReference type="Proteomes" id="UP001057580">
    <property type="component" value="Chromosome"/>
</dbReference>
<evidence type="ECO:0008006" key="4">
    <source>
        <dbReference type="Google" id="ProtNLM"/>
    </source>
</evidence>
<keyword evidence="1" id="KW-1133">Transmembrane helix</keyword>
<dbReference type="EMBL" id="CP104003">
    <property type="protein sequence ID" value="UWM56225.1"/>
    <property type="molecule type" value="Genomic_DNA"/>
</dbReference>
<keyword evidence="1" id="KW-0472">Membrane</keyword>
<feature type="transmembrane region" description="Helical" evidence="1">
    <location>
        <begin position="69"/>
        <end position="87"/>
    </location>
</feature>
<organism evidence="2 3">
    <name type="scientific">Salinirubellus salinus</name>
    <dbReference type="NCBI Taxonomy" id="1364945"/>
    <lineage>
        <taxon>Archaea</taxon>
        <taxon>Methanobacteriati</taxon>
        <taxon>Methanobacteriota</taxon>
        <taxon>Stenosarchaea group</taxon>
        <taxon>Halobacteria</taxon>
        <taxon>Halobacteriales</taxon>
        <taxon>Natronomonadaceae</taxon>
        <taxon>Salinirubellus</taxon>
    </lineage>
</organism>
<dbReference type="InterPro" id="IPR014509">
    <property type="entry name" value="YjdF-like"/>
</dbReference>
<proteinExistence type="predicted"/>
<protein>
    <recommendedName>
        <fullName evidence="4">DUF2238 domain-containing protein</fullName>
    </recommendedName>
</protein>
<feature type="transmembrane region" description="Helical" evidence="1">
    <location>
        <begin position="15"/>
        <end position="33"/>
    </location>
</feature>
<dbReference type="RefSeq" id="WP_260643339.1">
    <property type="nucleotide sequence ID" value="NZ_CP104003.1"/>
</dbReference>
<feature type="transmembrane region" description="Helical" evidence="1">
    <location>
        <begin position="99"/>
        <end position="122"/>
    </location>
</feature>
<name>A0A9E7R5E8_9EURY</name>
<feature type="transmembrane region" description="Helical" evidence="1">
    <location>
        <begin position="186"/>
        <end position="209"/>
    </location>
</feature>
<gene>
    <name evidence="2" type="ORF">N0B31_08000</name>
</gene>